<dbReference type="Proteomes" id="UP000192578">
    <property type="component" value="Unassembled WGS sequence"/>
</dbReference>
<evidence type="ECO:0000256" key="4">
    <source>
        <dbReference type="ARBA" id="ARBA00022989"/>
    </source>
</evidence>
<feature type="transmembrane region" description="Helical" evidence="9">
    <location>
        <begin position="261"/>
        <end position="282"/>
    </location>
</feature>
<evidence type="ECO:0000256" key="1">
    <source>
        <dbReference type="ARBA" id="ARBA00004651"/>
    </source>
</evidence>
<dbReference type="SUPFAM" id="SSF81321">
    <property type="entry name" value="Family A G protein-coupled receptor-like"/>
    <property type="match status" value="1"/>
</dbReference>
<feature type="transmembrane region" description="Helical" evidence="9">
    <location>
        <begin position="157"/>
        <end position="177"/>
    </location>
</feature>
<accession>A0A9X6RK50</accession>
<name>A0A9X6RK50_HYPEX</name>
<comment type="subcellular location">
    <subcellularLocation>
        <location evidence="1">Cell membrane</location>
        <topology evidence="1">Multi-pass membrane protein</topology>
    </subcellularLocation>
</comment>
<dbReference type="InterPro" id="IPR050569">
    <property type="entry name" value="TAAR"/>
</dbReference>
<sequence length="337" mass="38807">MASNVSHITVTPTNRSVNLTALFAEAWRDFGSQLFAWMVCTIVVWLIGVLLNFTLLCTLLRELLSRSKHSGSRVLILHQICLDFLQVCAEPAVDIFTTYYLPAVRLRPFSPTECGLIRVPFMWLECASHWSSCVTAINRFVAVCFPMRYKQFCSPNCVTILMALPWLIGGLLSIPYLDHFSGNFSAEPKWFRCSFTDPTRFSVSAFLYFGFIMPMLMVTVLYTVTCLKMTLGQPRTRYGDVRVPENPDQGAVRRLRKRFKIAKLLFVSAVCYYVLYLMNPVLTWLAPQLLNSLPLSRMWLRQLYNVGFFVTPLVFFTMNPMYRTYLQQMFKKVSALS</sequence>
<dbReference type="InterPro" id="IPR000276">
    <property type="entry name" value="GPCR_Rhodpsn"/>
</dbReference>
<dbReference type="CDD" id="cd00637">
    <property type="entry name" value="7tm_classA_rhodopsin-like"/>
    <property type="match status" value="1"/>
</dbReference>
<evidence type="ECO:0000256" key="7">
    <source>
        <dbReference type="ARBA" id="ARBA00023170"/>
    </source>
</evidence>
<evidence type="ECO:0000313" key="12">
    <source>
        <dbReference type="Proteomes" id="UP000192578"/>
    </source>
</evidence>
<dbReference type="Pfam" id="PF00001">
    <property type="entry name" value="7tm_1"/>
    <property type="match status" value="1"/>
</dbReference>
<dbReference type="InterPro" id="IPR017452">
    <property type="entry name" value="GPCR_Rhodpsn_7TM"/>
</dbReference>
<evidence type="ECO:0000256" key="3">
    <source>
        <dbReference type="ARBA" id="ARBA00022692"/>
    </source>
</evidence>
<protein>
    <recommendedName>
        <fullName evidence="10">G-protein coupled receptors family 1 profile domain-containing protein</fullName>
    </recommendedName>
</protein>
<dbReference type="GO" id="GO:0005886">
    <property type="term" value="C:plasma membrane"/>
    <property type="evidence" value="ECO:0007669"/>
    <property type="project" value="UniProtKB-SubCell"/>
</dbReference>
<keyword evidence="12" id="KW-1185">Reference proteome</keyword>
<organism evidence="11 12">
    <name type="scientific">Hypsibius exemplaris</name>
    <name type="common">Freshwater tardigrade</name>
    <dbReference type="NCBI Taxonomy" id="2072580"/>
    <lineage>
        <taxon>Eukaryota</taxon>
        <taxon>Metazoa</taxon>
        <taxon>Ecdysozoa</taxon>
        <taxon>Tardigrada</taxon>
        <taxon>Eutardigrada</taxon>
        <taxon>Parachela</taxon>
        <taxon>Hypsibioidea</taxon>
        <taxon>Hypsibiidae</taxon>
        <taxon>Hypsibius</taxon>
    </lineage>
</organism>
<evidence type="ECO:0000259" key="10">
    <source>
        <dbReference type="PROSITE" id="PS50262"/>
    </source>
</evidence>
<proteinExistence type="predicted"/>
<dbReference type="EMBL" id="MTYJ01000200">
    <property type="protein sequence ID" value="OWA50704.1"/>
    <property type="molecule type" value="Genomic_DNA"/>
</dbReference>
<dbReference type="Gene3D" id="1.20.1070.10">
    <property type="entry name" value="Rhodopsin 7-helix transmembrane proteins"/>
    <property type="match status" value="1"/>
</dbReference>
<keyword evidence="8" id="KW-0807">Transducer</keyword>
<dbReference type="OrthoDB" id="5967130at2759"/>
<keyword evidence="5" id="KW-0297">G-protein coupled receptor</keyword>
<keyword evidence="2" id="KW-1003">Cell membrane</keyword>
<dbReference type="PROSITE" id="PS50262">
    <property type="entry name" value="G_PROTEIN_RECEP_F1_2"/>
    <property type="match status" value="1"/>
</dbReference>
<dbReference type="GO" id="GO:0004930">
    <property type="term" value="F:G protein-coupled receptor activity"/>
    <property type="evidence" value="ECO:0007669"/>
    <property type="project" value="UniProtKB-KW"/>
</dbReference>
<comment type="caution">
    <text evidence="11">The sequence shown here is derived from an EMBL/GenBank/DDBJ whole genome shotgun (WGS) entry which is preliminary data.</text>
</comment>
<feature type="transmembrane region" description="Helical" evidence="9">
    <location>
        <begin position="302"/>
        <end position="322"/>
    </location>
</feature>
<evidence type="ECO:0000256" key="8">
    <source>
        <dbReference type="ARBA" id="ARBA00023224"/>
    </source>
</evidence>
<reference evidence="12" key="1">
    <citation type="submission" date="2017-01" db="EMBL/GenBank/DDBJ databases">
        <title>Comparative genomics of anhydrobiosis in the tardigrade Hypsibius dujardini.</title>
        <authorList>
            <person name="Yoshida Y."/>
            <person name="Koutsovoulos G."/>
            <person name="Laetsch D."/>
            <person name="Stevens L."/>
            <person name="Kumar S."/>
            <person name="Horikawa D."/>
            <person name="Ishino K."/>
            <person name="Komine S."/>
            <person name="Tomita M."/>
            <person name="Blaxter M."/>
            <person name="Arakawa K."/>
        </authorList>
    </citation>
    <scope>NUCLEOTIDE SEQUENCE [LARGE SCALE GENOMIC DNA]</scope>
    <source>
        <strain evidence="12">Z151</strain>
    </source>
</reference>
<keyword evidence="4 9" id="KW-1133">Transmembrane helix</keyword>
<feature type="transmembrane region" description="Helical" evidence="9">
    <location>
        <begin position="205"/>
        <end position="227"/>
    </location>
</feature>
<keyword evidence="6 9" id="KW-0472">Membrane</keyword>
<dbReference type="PANTHER" id="PTHR24249">
    <property type="entry name" value="HISTAMINE RECEPTOR-RELATED G-PROTEIN COUPLED RECEPTOR"/>
    <property type="match status" value="1"/>
</dbReference>
<evidence type="ECO:0000256" key="9">
    <source>
        <dbReference type="SAM" id="Phobius"/>
    </source>
</evidence>
<evidence type="ECO:0000313" key="11">
    <source>
        <dbReference type="EMBL" id="OWA50704.1"/>
    </source>
</evidence>
<gene>
    <name evidence="11" type="ORF">BV898_15213</name>
</gene>
<dbReference type="AlphaFoldDB" id="A0A9X6RK50"/>
<keyword evidence="3 9" id="KW-0812">Transmembrane</keyword>
<evidence type="ECO:0000256" key="5">
    <source>
        <dbReference type="ARBA" id="ARBA00023040"/>
    </source>
</evidence>
<feature type="transmembrane region" description="Helical" evidence="9">
    <location>
        <begin position="34"/>
        <end position="60"/>
    </location>
</feature>
<keyword evidence="7" id="KW-0675">Receptor</keyword>
<feature type="domain" description="G-protein coupled receptors family 1 profile" evidence="10">
    <location>
        <begin position="51"/>
        <end position="315"/>
    </location>
</feature>
<evidence type="ECO:0000256" key="2">
    <source>
        <dbReference type="ARBA" id="ARBA00022475"/>
    </source>
</evidence>
<evidence type="ECO:0000256" key="6">
    <source>
        <dbReference type="ARBA" id="ARBA00023136"/>
    </source>
</evidence>